<dbReference type="OrthoDB" id="4070698at2759"/>
<evidence type="ECO:0000313" key="2">
    <source>
        <dbReference type="EMBL" id="GAV30545.1"/>
    </source>
</evidence>
<evidence type="ECO:0000256" key="1">
    <source>
        <dbReference type="SAM" id="SignalP"/>
    </source>
</evidence>
<accession>A0A1Q2YLX2</accession>
<feature type="signal peptide" evidence="1">
    <location>
        <begin position="1"/>
        <end position="21"/>
    </location>
</feature>
<protein>
    <recommendedName>
        <fullName evidence="4">Hyphally-regulated cell wall protein N-terminal domain-containing protein</fullName>
    </recommendedName>
</protein>
<comment type="caution">
    <text evidence="2">The sequence shown here is derived from an EMBL/GenBank/DDBJ whole genome shotgun (WGS) entry which is preliminary data.</text>
</comment>
<keyword evidence="3" id="KW-1185">Reference proteome</keyword>
<dbReference type="Gene3D" id="2.60.120.1560">
    <property type="match status" value="1"/>
</dbReference>
<dbReference type="EMBL" id="BDGI01000186">
    <property type="protein sequence ID" value="GAV30545.1"/>
    <property type="molecule type" value="Genomic_DNA"/>
</dbReference>
<gene>
    <name evidence="2" type="ORF">PMKS-004059</name>
</gene>
<keyword evidence="1" id="KW-0732">Signal</keyword>
<evidence type="ECO:0000313" key="3">
    <source>
        <dbReference type="Proteomes" id="UP000186136"/>
    </source>
</evidence>
<sequence>MKLVNYLLSVIPFACITLADALIQTSVVGCNINAISSDEGFDGVFYQFTDIATSVYSDPGFYGEGYKAGTVIGTASDITNINFSVPGGEQNLFGINVNTSSFAIEFTGYFKGKFTSNIPIFSLHLSSY</sequence>
<evidence type="ECO:0008006" key="4">
    <source>
        <dbReference type="Google" id="ProtNLM"/>
    </source>
</evidence>
<organism evidence="2 3">
    <name type="scientific">Pichia membranifaciens</name>
    <dbReference type="NCBI Taxonomy" id="4926"/>
    <lineage>
        <taxon>Eukaryota</taxon>
        <taxon>Fungi</taxon>
        <taxon>Dikarya</taxon>
        <taxon>Ascomycota</taxon>
        <taxon>Saccharomycotina</taxon>
        <taxon>Pichiomycetes</taxon>
        <taxon>Pichiales</taxon>
        <taxon>Pichiaceae</taxon>
        <taxon>Pichia</taxon>
    </lineage>
</organism>
<reference evidence="2 3" key="1">
    <citation type="submission" date="2016-08" db="EMBL/GenBank/DDBJ databases">
        <title>Whole genome shotgun sequence of Pichia membranifaciens KS47-1.</title>
        <authorList>
            <person name="Konishi M."/>
            <person name="Ishida M."/>
            <person name="Arakawa T."/>
            <person name="Kato Y."/>
            <person name="Horiuchi J."/>
        </authorList>
    </citation>
    <scope>NUCLEOTIDE SEQUENCE [LARGE SCALE GENOMIC DNA]</scope>
    <source>
        <strain evidence="2 3">KS47-1</strain>
    </source>
</reference>
<dbReference type="Proteomes" id="UP000186136">
    <property type="component" value="Unassembled WGS sequence"/>
</dbReference>
<name>A0A1Q2YLX2_9ASCO</name>
<feature type="chain" id="PRO_5012523964" description="Hyphally-regulated cell wall protein N-terminal domain-containing protein" evidence="1">
    <location>
        <begin position="22"/>
        <end position="128"/>
    </location>
</feature>
<dbReference type="AlphaFoldDB" id="A0A1Q2YLX2"/>
<proteinExistence type="predicted"/>